<evidence type="ECO:0000313" key="2">
    <source>
        <dbReference type="Proteomes" id="UP000501690"/>
    </source>
</evidence>
<sequence>MEVPSILHGFLSFEDGLITLTMELVEAFLELWIGIEDKHIAISGCGLMILENRCEYACCDMYEGASLD</sequence>
<dbReference type="EMBL" id="CP039353">
    <property type="protein sequence ID" value="QCE06399.1"/>
    <property type="molecule type" value="Genomic_DNA"/>
</dbReference>
<organism evidence="1 2">
    <name type="scientific">Vigna unguiculata</name>
    <name type="common">Cowpea</name>
    <dbReference type="NCBI Taxonomy" id="3917"/>
    <lineage>
        <taxon>Eukaryota</taxon>
        <taxon>Viridiplantae</taxon>
        <taxon>Streptophyta</taxon>
        <taxon>Embryophyta</taxon>
        <taxon>Tracheophyta</taxon>
        <taxon>Spermatophyta</taxon>
        <taxon>Magnoliopsida</taxon>
        <taxon>eudicotyledons</taxon>
        <taxon>Gunneridae</taxon>
        <taxon>Pentapetalae</taxon>
        <taxon>rosids</taxon>
        <taxon>fabids</taxon>
        <taxon>Fabales</taxon>
        <taxon>Fabaceae</taxon>
        <taxon>Papilionoideae</taxon>
        <taxon>50 kb inversion clade</taxon>
        <taxon>NPAAA clade</taxon>
        <taxon>indigoferoid/millettioid clade</taxon>
        <taxon>Phaseoleae</taxon>
        <taxon>Vigna</taxon>
    </lineage>
</organism>
<dbReference type="Proteomes" id="UP000501690">
    <property type="component" value="Linkage Group LG9"/>
</dbReference>
<protein>
    <submittedName>
        <fullName evidence="1">Uncharacterized protein</fullName>
    </submittedName>
</protein>
<gene>
    <name evidence="1" type="ORF">DEO72_LG9g1411</name>
</gene>
<evidence type="ECO:0000313" key="1">
    <source>
        <dbReference type="EMBL" id="QCE06399.1"/>
    </source>
</evidence>
<dbReference type="AlphaFoldDB" id="A0A4D6N1R7"/>
<keyword evidence="2" id="KW-1185">Reference proteome</keyword>
<accession>A0A4D6N1R7</accession>
<reference evidence="1 2" key="1">
    <citation type="submission" date="2019-04" db="EMBL/GenBank/DDBJ databases">
        <title>An improved genome assembly and genetic linkage map for asparagus bean, Vigna unguiculata ssp. sesquipedialis.</title>
        <authorList>
            <person name="Xia Q."/>
            <person name="Zhang R."/>
            <person name="Dong Y."/>
        </authorList>
    </citation>
    <scope>NUCLEOTIDE SEQUENCE [LARGE SCALE GENOMIC DNA]</scope>
    <source>
        <tissue evidence="1">Leaf</tissue>
    </source>
</reference>
<proteinExistence type="predicted"/>
<name>A0A4D6N1R7_VIGUN</name>